<dbReference type="InterPro" id="IPR029058">
    <property type="entry name" value="AB_hydrolase_fold"/>
</dbReference>
<dbReference type="RefSeq" id="WP_235828219.1">
    <property type="nucleotide sequence ID" value="NZ_MTBP01000001.1"/>
</dbReference>
<reference evidence="2 3" key="1">
    <citation type="journal article" date="2017" name="Chemistry">
        <title>Isolation, Biosynthesis and Chemical Modifications of Rubterolones A-F: Rare Tropolone Alkaloids from Actinomadura sp. 5-2.</title>
        <authorList>
            <person name="Guo H."/>
            <person name="Benndorf R."/>
            <person name="Leichnitz D."/>
            <person name="Klassen J.L."/>
            <person name="Vollmers J."/>
            <person name="Gorls H."/>
            <person name="Steinacker M."/>
            <person name="Weigel C."/>
            <person name="Dahse H.M."/>
            <person name="Kaster A.K."/>
            <person name="de Beer Z.W."/>
            <person name="Poulsen M."/>
            <person name="Beemelmanns C."/>
        </authorList>
    </citation>
    <scope>NUCLEOTIDE SEQUENCE [LARGE SCALE GENOMIC DNA]</scope>
    <source>
        <strain evidence="2 3">5-2</strain>
    </source>
</reference>
<dbReference type="GO" id="GO:0016042">
    <property type="term" value="P:lipid catabolic process"/>
    <property type="evidence" value="ECO:0007669"/>
    <property type="project" value="InterPro"/>
</dbReference>
<comment type="caution">
    <text evidence="2">The sequence shown here is derived from an EMBL/GenBank/DDBJ whole genome shotgun (WGS) entry which is preliminary data.</text>
</comment>
<dbReference type="PIRSF" id="PIRSF029171">
    <property type="entry name" value="Esterase_LipA"/>
    <property type="match status" value="1"/>
</dbReference>
<dbReference type="Proteomes" id="UP000242367">
    <property type="component" value="Unassembled WGS sequence"/>
</dbReference>
<dbReference type="PANTHER" id="PTHR34853">
    <property type="match status" value="1"/>
</dbReference>
<dbReference type="PANTHER" id="PTHR34853:SF1">
    <property type="entry name" value="LIPASE 5"/>
    <property type="match status" value="1"/>
</dbReference>
<dbReference type="EMBL" id="MTBP01000001">
    <property type="protein sequence ID" value="POM26451.1"/>
    <property type="molecule type" value="Genomic_DNA"/>
</dbReference>
<dbReference type="Gene3D" id="3.40.50.1820">
    <property type="entry name" value="alpha/beta hydrolase"/>
    <property type="match status" value="1"/>
</dbReference>
<dbReference type="Pfam" id="PF03583">
    <property type="entry name" value="LIP"/>
    <property type="match status" value="1"/>
</dbReference>
<gene>
    <name evidence="2" type="ORF">BTM25_08520</name>
</gene>
<evidence type="ECO:0000256" key="1">
    <source>
        <dbReference type="SAM" id="SignalP"/>
    </source>
</evidence>
<keyword evidence="1" id="KW-0732">Signal</keyword>
<dbReference type="SUPFAM" id="SSF53474">
    <property type="entry name" value="alpha/beta-Hydrolases"/>
    <property type="match status" value="1"/>
</dbReference>
<keyword evidence="3" id="KW-1185">Reference proteome</keyword>
<proteinExistence type="predicted"/>
<dbReference type="GO" id="GO:0004806">
    <property type="term" value="F:triacylglycerol lipase activity"/>
    <property type="evidence" value="ECO:0007669"/>
    <property type="project" value="InterPro"/>
</dbReference>
<dbReference type="InterPro" id="IPR005152">
    <property type="entry name" value="Lipase_secreted"/>
</dbReference>
<name>A0A2P4UN26_9ACTN</name>
<evidence type="ECO:0000313" key="2">
    <source>
        <dbReference type="EMBL" id="POM26451.1"/>
    </source>
</evidence>
<sequence length="411" mass="43090" precursor="true">MRTRRARLRPPVRVALALGAAGLLGGGAVAAVPADADTVPVPSADPFYRPPSPLPPGASGDIVRSRPAAYPLSSEVASTQVLYRTQNATGKHIAVSGTVLVPKTAWSGKGQRPLVSYAVGTRGLGDSCAPSYSLSRGLDYEQLAINDLLNKGWAVAVTDMEGLGTPGVHTYVVGRSEGRAVLDMARAAERLPGTGLNAATPVGILGYSQGGGSAGWAAQLAATYAPDLDLKGVSASGVISDMVAVGAFEEGGLFVGSALMAALGFDAAYPELKLDSYLNADGRRMKERYSGLCFVSVDLGPAAFDTAFRRFSDFTTRDLMHDPAWLARFAENKLGAVKPSVPVFQGHALFDEVLPLGQADAVHKDWCKLGANLTWKVYPLAEHLLGAVQSYPDASNFLNDRFQGKPVTGNC</sequence>
<feature type="chain" id="PRO_5039223394" evidence="1">
    <location>
        <begin position="31"/>
        <end position="411"/>
    </location>
</feature>
<protein>
    <submittedName>
        <fullName evidence="2">Putative MT1628-like inactive lipase</fullName>
    </submittedName>
</protein>
<dbReference type="AlphaFoldDB" id="A0A2P4UN26"/>
<evidence type="ECO:0000313" key="3">
    <source>
        <dbReference type="Proteomes" id="UP000242367"/>
    </source>
</evidence>
<organism evidence="2 3">
    <name type="scientific">Actinomadura rubteroloni</name>
    <dbReference type="NCBI Taxonomy" id="1926885"/>
    <lineage>
        <taxon>Bacteria</taxon>
        <taxon>Bacillati</taxon>
        <taxon>Actinomycetota</taxon>
        <taxon>Actinomycetes</taxon>
        <taxon>Streptosporangiales</taxon>
        <taxon>Thermomonosporaceae</taxon>
        <taxon>Actinomadura</taxon>
    </lineage>
</organism>
<accession>A0A2P4UN26</accession>
<dbReference type="Gene3D" id="1.10.260.130">
    <property type="match status" value="1"/>
</dbReference>
<feature type="signal peptide" evidence="1">
    <location>
        <begin position="1"/>
        <end position="30"/>
    </location>
</feature>